<dbReference type="Gene3D" id="3.40.50.300">
    <property type="entry name" value="P-loop containing nucleotide triphosphate hydrolases"/>
    <property type="match status" value="1"/>
</dbReference>
<comment type="caution">
    <text evidence="7">The sequence shown here is derived from an EMBL/GenBank/DDBJ whole genome shotgun (WGS) entry which is preliminary data.</text>
</comment>
<dbReference type="SUPFAM" id="SSF52540">
    <property type="entry name" value="P-loop containing nucleoside triphosphate hydrolases"/>
    <property type="match status" value="1"/>
</dbReference>
<dbReference type="PANTHER" id="PTHR43381">
    <property type="entry name" value="TRANSLATION INITIATION FACTOR IF-2-RELATED"/>
    <property type="match status" value="1"/>
</dbReference>
<accession>A0A1F8BH98</accession>
<dbReference type="PANTHER" id="PTHR43381:SF4">
    <property type="entry name" value="EUKARYOTIC TRANSLATION INITIATION FACTOR 5B"/>
    <property type="match status" value="1"/>
</dbReference>
<evidence type="ECO:0000313" key="7">
    <source>
        <dbReference type="EMBL" id="OGM63437.1"/>
    </source>
</evidence>
<dbReference type="CDD" id="cd01887">
    <property type="entry name" value="IF2_eIF5B"/>
    <property type="match status" value="1"/>
</dbReference>
<keyword evidence="4" id="KW-0648">Protein biosynthesis</keyword>
<protein>
    <recommendedName>
        <fullName evidence="6">Tr-type G domain-containing protein</fullName>
    </recommendedName>
</protein>
<dbReference type="GO" id="GO:0005737">
    <property type="term" value="C:cytoplasm"/>
    <property type="evidence" value="ECO:0007669"/>
    <property type="project" value="TreeGrafter"/>
</dbReference>
<evidence type="ECO:0000256" key="5">
    <source>
        <dbReference type="ARBA" id="ARBA00023134"/>
    </source>
</evidence>
<dbReference type="SUPFAM" id="SSF52156">
    <property type="entry name" value="Initiation factor IF2/eIF5b, domain 3"/>
    <property type="match status" value="1"/>
</dbReference>
<dbReference type="GO" id="GO:0003743">
    <property type="term" value="F:translation initiation factor activity"/>
    <property type="evidence" value="ECO:0007669"/>
    <property type="project" value="UniProtKB-KW"/>
</dbReference>
<evidence type="ECO:0000256" key="2">
    <source>
        <dbReference type="ARBA" id="ARBA00022540"/>
    </source>
</evidence>
<evidence type="ECO:0000313" key="8">
    <source>
        <dbReference type="Proteomes" id="UP000177082"/>
    </source>
</evidence>
<organism evidence="7 8">
    <name type="scientific">Candidatus Woesebacteria bacterium RIFCSPLOWO2_01_FULL_39_21</name>
    <dbReference type="NCBI Taxonomy" id="1802519"/>
    <lineage>
        <taxon>Bacteria</taxon>
        <taxon>Candidatus Woeseibacteriota</taxon>
    </lineage>
</organism>
<dbReference type="GO" id="GO:0003924">
    <property type="term" value="F:GTPase activity"/>
    <property type="evidence" value="ECO:0007669"/>
    <property type="project" value="InterPro"/>
</dbReference>
<keyword evidence="2" id="KW-0396">Initiation factor</keyword>
<keyword evidence="3" id="KW-0547">Nucleotide-binding</keyword>
<dbReference type="InterPro" id="IPR009000">
    <property type="entry name" value="Transl_B-barrel_sf"/>
</dbReference>
<dbReference type="PROSITE" id="PS51722">
    <property type="entry name" value="G_TR_2"/>
    <property type="match status" value="1"/>
</dbReference>
<dbReference type="EMBL" id="MGHF01000017">
    <property type="protein sequence ID" value="OGM63437.1"/>
    <property type="molecule type" value="Genomic_DNA"/>
</dbReference>
<reference evidence="7 8" key="1">
    <citation type="journal article" date="2016" name="Nat. Commun.">
        <title>Thousands of microbial genomes shed light on interconnected biogeochemical processes in an aquifer system.</title>
        <authorList>
            <person name="Anantharaman K."/>
            <person name="Brown C.T."/>
            <person name="Hug L.A."/>
            <person name="Sharon I."/>
            <person name="Castelle C.J."/>
            <person name="Probst A.J."/>
            <person name="Thomas B.C."/>
            <person name="Singh A."/>
            <person name="Wilkins M.J."/>
            <person name="Karaoz U."/>
            <person name="Brodie E.L."/>
            <person name="Williams K.H."/>
            <person name="Hubbard S.S."/>
            <person name="Banfield J.F."/>
        </authorList>
    </citation>
    <scope>NUCLEOTIDE SEQUENCE [LARGE SCALE GENOMIC DNA]</scope>
</reference>
<dbReference type="Proteomes" id="UP000177082">
    <property type="component" value="Unassembled WGS sequence"/>
</dbReference>
<evidence type="ECO:0000256" key="4">
    <source>
        <dbReference type="ARBA" id="ARBA00022917"/>
    </source>
</evidence>
<keyword evidence="5" id="KW-0342">GTP-binding</keyword>
<gene>
    <name evidence="7" type="ORF">A2961_03160</name>
</gene>
<dbReference type="InterPro" id="IPR000795">
    <property type="entry name" value="T_Tr_GTP-bd_dom"/>
</dbReference>
<dbReference type="Pfam" id="PF11987">
    <property type="entry name" value="IF-2"/>
    <property type="match status" value="1"/>
</dbReference>
<dbReference type="STRING" id="1802519.A2961_03160"/>
<evidence type="ECO:0000256" key="3">
    <source>
        <dbReference type="ARBA" id="ARBA00022741"/>
    </source>
</evidence>
<dbReference type="Gene3D" id="2.40.30.10">
    <property type="entry name" value="Translation factors"/>
    <property type="match status" value="2"/>
</dbReference>
<dbReference type="InterPro" id="IPR023115">
    <property type="entry name" value="TIF_IF2_dom3"/>
</dbReference>
<dbReference type="FunFam" id="3.40.50.300:FF:000019">
    <property type="entry name" value="Translation initiation factor IF-2"/>
    <property type="match status" value="1"/>
</dbReference>
<evidence type="ECO:0000259" key="6">
    <source>
        <dbReference type="PROSITE" id="PS51722"/>
    </source>
</evidence>
<comment type="similarity">
    <text evidence="1">Belongs to the TRAFAC class translation factor GTPase superfamily. Classic translation factor GTPase family. IF-2 subfamily.</text>
</comment>
<dbReference type="InterPro" id="IPR053905">
    <property type="entry name" value="EF-G-like_DII"/>
</dbReference>
<dbReference type="InterPro" id="IPR036925">
    <property type="entry name" value="TIF_IF2_dom3_sf"/>
</dbReference>
<evidence type="ECO:0000256" key="1">
    <source>
        <dbReference type="ARBA" id="ARBA00007733"/>
    </source>
</evidence>
<dbReference type="PRINTS" id="PR00315">
    <property type="entry name" value="ELONGATNFCT"/>
</dbReference>
<dbReference type="NCBIfam" id="TIGR00231">
    <property type="entry name" value="small_GTP"/>
    <property type="match status" value="1"/>
</dbReference>
<dbReference type="FunFam" id="3.40.50.10050:FF:000001">
    <property type="entry name" value="Translation initiation factor IF-2"/>
    <property type="match status" value="1"/>
</dbReference>
<dbReference type="InterPro" id="IPR027417">
    <property type="entry name" value="P-loop_NTPase"/>
</dbReference>
<proteinExistence type="inferred from homology"/>
<sequence>MKRPRPPIVTVLGHVDHGKTTLLDYIRKTSLAKKEAGGITQNIGASVITTQKGLPQGVGKEITFIDTPGHAAFSNMRSRGVKLADIAILVVASDAGVKPQTEEALNYITEVNAPFIVALTKVDLPSAEIEKVKGELEKLGVLFEGRGGNVPLIAVSAKTGQGVNELLETISLMADVGEISGDDKASLEAVVIETLKDNRGVLVSVVVKNGLLRVSDTVFCTDIKAKVRGLFNFQGKSVREVFPGFPCQILGFSHLPEVGSLITTEATKVEKKQLDTFTEGTLNEGLPMIIKADNSGSLEAVVSNLPSGVHVVSKGVGDVNEGDIFLAKTSKANIFTFEAKANSSVRKLGETEGVKIFEFKIIYELFEALEKLIEEGIEKILGKARISASFPYERKKVAGCKVLEGKISKASKLRLFRDDNALGNVRVISLKKGKLDVDEVGQGEEFGVIFEPQLEFKPGDVLLSVQ</sequence>
<name>A0A1F8BH98_9BACT</name>
<dbReference type="Gene3D" id="3.40.50.10050">
    <property type="entry name" value="Translation initiation factor IF- 2, domain 3"/>
    <property type="match status" value="1"/>
</dbReference>
<dbReference type="GO" id="GO:0005525">
    <property type="term" value="F:GTP binding"/>
    <property type="evidence" value="ECO:0007669"/>
    <property type="project" value="UniProtKB-KW"/>
</dbReference>
<dbReference type="InterPro" id="IPR015760">
    <property type="entry name" value="TIF_IF2"/>
</dbReference>
<dbReference type="SUPFAM" id="SSF50447">
    <property type="entry name" value="Translation proteins"/>
    <property type="match status" value="2"/>
</dbReference>
<dbReference type="AlphaFoldDB" id="A0A1F8BH98"/>
<feature type="domain" description="Tr-type G" evidence="6">
    <location>
        <begin position="4"/>
        <end position="178"/>
    </location>
</feature>
<dbReference type="Pfam" id="PF22042">
    <property type="entry name" value="EF-G_D2"/>
    <property type="match status" value="1"/>
</dbReference>
<dbReference type="InterPro" id="IPR005225">
    <property type="entry name" value="Small_GTP-bd"/>
</dbReference>
<dbReference type="Pfam" id="PF00009">
    <property type="entry name" value="GTP_EFTU"/>
    <property type="match status" value="1"/>
</dbReference>